<dbReference type="AlphaFoldDB" id="A0A7G9LQY8"/>
<evidence type="ECO:0000313" key="3">
    <source>
        <dbReference type="Proteomes" id="UP000515842"/>
    </source>
</evidence>
<accession>A0A7G9LQY8</accession>
<gene>
    <name evidence="2" type="ORF">HOO34_04840</name>
</gene>
<evidence type="ECO:0000256" key="1">
    <source>
        <dbReference type="SAM" id="MobiDB-lite"/>
    </source>
</evidence>
<feature type="compositionally biased region" description="Basic and acidic residues" evidence="1">
    <location>
        <begin position="1"/>
        <end position="20"/>
    </location>
</feature>
<feature type="region of interest" description="Disordered" evidence="1">
    <location>
        <begin position="1"/>
        <end position="29"/>
    </location>
</feature>
<evidence type="ECO:0000313" key="2">
    <source>
        <dbReference type="EMBL" id="QNM91037.1"/>
    </source>
</evidence>
<reference evidence="2 3" key="1">
    <citation type="journal article" date="2020" name="Front. Microbiol.">
        <title>Genomic Analysis and Antimicrobial Resistance of Aliarcobacter cryaerophilus Strains From German Water Poultry.</title>
        <authorList>
            <person name="Muller E."/>
            <person name="Hotzel H."/>
            <person name="Ahlers C."/>
            <person name="Hanel I."/>
            <person name="Tomaso H."/>
            <person name="Abdel-Glil M.Y."/>
        </authorList>
    </citation>
    <scope>NUCLEOTIDE SEQUENCE [LARGE SCALE GENOMIC DNA]</scope>
    <source>
        <strain evidence="2 3">16CS1285-4</strain>
    </source>
</reference>
<proteinExistence type="predicted"/>
<dbReference type="Proteomes" id="UP000515842">
    <property type="component" value="Chromosome"/>
</dbReference>
<organism evidence="2 3">
    <name type="scientific">Aliarcobacter cryaerophilus</name>
    <dbReference type="NCBI Taxonomy" id="28198"/>
    <lineage>
        <taxon>Bacteria</taxon>
        <taxon>Pseudomonadati</taxon>
        <taxon>Campylobacterota</taxon>
        <taxon>Epsilonproteobacteria</taxon>
        <taxon>Campylobacterales</taxon>
        <taxon>Arcobacteraceae</taxon>
        <taxon>Aliarcobacter</taxon>
    </lineage>
</organism>
<protein>
    <submittedName>
        <fullName evidence="2">Uncharacterized protein</fullName>
    </submittedName>
</protein>
<name>A0A7G9LQY8_9BACT</name>
<dbReference type="EMBL" id="CP060693">
    <property type="protein sequence ID" value="QNM91037.1"/>
    <property type="molecule type" value="Genomic_DNA"/>
</dbReference>
<dbReference type="RefSeq" id="WP_187475137.1">
    <property type="nucleotide sequence ID" value="NZ_CP060693.1"/>
</dbReference>
<sequence>MLEPKTTLETKTLEDVKTDENSEEVDHETSNIDEFLIDLRKKFIVI</sequence>